<dbReference type="Proteomes" id="UP000177418">
    <property type="component" value="Unassembled WGS sequence"/>
</dbReference>
<dbReference type="InterPro" id="IPR024623">
    <property type="entry name" value="YtxH"/>
</dbReference>
<accession>A0A1F7JIW4</accession>
<dbReference type="PANTHER" id="PTHR35792">
    <property type="entry name" value="GENERAL STRESS PROTEIN"/>
    <property type="match status" value="1"/>
</dbReference>
<evidence type="ECO:0000256" key="1">
    <source>
        <dbReference type="SAM" id="Phobius"/>
    </source>
</evidence>
<keyword evidence="1" id="KW-0472">Membrane</keyword>
<proteinExistence type="predicted"/>
<dbReference type="Pfam" id="PF12732">
    <property type="entry name" value="YtxH"/>
    <property type="match status" value="1"/>
</dbReference>
<dbReference type="PANTHER" id="PTHR35792:SF1">
    <property type="entry name" value="SLL0268 PROTEIN"/>
    <property type="match status" value="1"/>
</dbReference>
<name>A0A1F7JIW4_9BACT</name>
<protein>
    <recommendedName>
        <fullName evidence="4">Gas vesicle protein</fullName>
    </recommendedName>
</protein>
<keyword evidence="1" id="KW-1133">Transmembrane helix</keyword>
<evidence type="ECO:0000313" key="3">
    <source>
        <dbReference type="Proteomes" id="UP000177418"/>
    </source>
</evidence>
<keyword evidence="1" id="KW-0812">Transmembrane</keyword>
<sequence length="164" mass="18752">MNRLIYEVHFARILYMENKKSSKFGIGLIFGAISGAIAGLLLAPKAGKKMRKELSKAAEEIRSKLQESDAKTIVREIFDDLSEKSLDIFNETMDTLSTKLSEISDKWQTIDKEKYAGVVKEVVDKVKDTHQMPEKTLIKLKKYLENDFEKLSKPKQTKKAPQKK</sequence>
<dbReference type="InterPro" id="IPR052928">
    <property type="entry name" value="Desiccation-related_membrane"/>
</dbReference>
<evidence type="ECO:0000313" key="2">
    <source>
        <dbReference type="EMBL" id="OGK55539.1"/>
    </source>
</evidence>
<evidence type="ECO:0008006" key="4">
    <source>
        <dbReference type="Google" id="ProtNLM"/>
    </source>
</evidence>
<dbReference type="Gene3D" id="1.20.1170.10">
    <property type="match status" value="1"/>
</dbReference>
<gene>
    <name evidence="2" type="ORF">A3H78_05245</name>
</gene>
<dbReference type="AlphaFoldDB" id="A0A1F7JIW4"/>
<feature type="transmembrane region" description="Helical" evidence="1">
    <location>
        <begin position="24"/>
        <end position="43"/>
    </location>
</feature>
<dbReference type="EMBL" id="MGAV01000002">
    <property type="protein sequence ID" value="OGK55539.1"/>
    <property type="molecule type" value="Genomic_DNA"/>
</dbReference>
<comment type="caution">
    <text evidence="2">The sequence shown here is derived from an EMBL/GenBank/DDBJ whole genome shotgun (WGS) entry which is preliminary data.</text>
</comment>
<organism evidence="2 3">
    <name type="scientific">Candidatus Roizmanbacteria bacterium RIFCSPLOWO2_02_FULL_36_11</name>
    <dbReference type="NCBI Taxonomy" id="1802071"/>
    <lineage>
        <taxon>Bacteria</taxon>
        <taxon>Candidatus Roizmaniibacteriota</taxon>
    </lineage>
</organism>
<reference evidence="2 3" key="1">
    <citation type="journal article" date="2016" name="Nat. Commun.">
        <title>Thousands of microbial genomes shed light on interconnected biogeochemical processes in an aquifer system.</title>
        <authorList>
            <person name="Anantharaman K."/>
            <person name="Brown C.T."/>
            <person name="Hug L.A."/>
            <person name="Sharon I."/>
            <person name="Castelle C.J."/>
            <person name="Probst A.J."/>
            <person name="Thomas B.C."/>
            <person name="Singh A."/>
            <person name="Wilkins M.J."/>
            <person name="Karaoz U."/>
            <person name="Brodie E.L."/>
            <person name="Williams K.H."/>
            <person name="Hubbard S.S."/>
            <person name="Banfield J.F."/>
        </authorList>
    </citation>
    <scope>NUCLEOTIDE SEQUENCE [LARGE SCALE GENOMIC DNA]</scope>
</reference>